<keyword evidence="2" id="KW-0378">Hydrolase</keyword>
<proteinExistence type="predicted"/>
<sequence>MLNQMDMPERIAPPISPAPYVAAGFEDVATVFQEHLATGADIGAAVAITVGGEIVVDLWGGHADEAGTCPVDRDSLFAIWSASKGVTATCIALLVEHGKLDHERPVADYWPEFAAEGKGRVTVAEMMSHQAGICGVRTPITIEDYYGHHTVARLLALEKPFFTPGSAWGYHALSIGVLADELVRRVDGRTVAEFFRQELAGPLSLDIFMGLPVAEASRLTETIPPSGDRQYSLQVVPNQEAFDAAVLNPPLAAAWANQRDWQEGGLPAGGIMANARGLARLYALLANGGQLGNVRLLSPDTIAAASLERIDGIDEATGNYRRLSAGYQLATGGRMGPNRSTFGHSGWGGAIAFADPELRLSFAYTPNRMVVDDPRIADERLSRLLTATYRALGVTAPFI</sequence>
<dbReference type="PANTHER" id="PTHR43319:SF3">
    <property type="entry name" value="BETA-LACTAMASE-RELATED DOMAIN-CONTAINING PROTEIN"/>
    <property type="match status" value="1"/>
</dbReference>
<accession>A0ABY7TNA5</accession>
<dbReference type="InterPro" id="IPR012338">
    <property type="entry name" value="Beta-lactam/transpept-like"/>
</dbReference>
<evidence type="ECO:0000313" key="2">
    <source>
        <dbReference type="EMBL" id="WCT74518.1"/>
    </source>
</evidence>
<keyword evidence="3" id="KW-1185">Reference proteome</keyword>
<evidence type="ECO:0000259" key="1">
    <source>
        <dbReference type="Pfam" id="PF00144"/>
    </source>
</evidence>
<dbReference type="Proteomes" id="UP001220395">
    <property type="component" value="Chromosome"/>
</dbReference>
<dbReference type="InterPro" id="IPR001466">
    <property type="entry name" value="Beta-lactam-related"/>
</dbReference>
<name>A0ABY7TNA5_9SPHN</name>
<gene>
    <name evidence="2" type="ORF">PQ455_04615</name>
</gene>
<dbReference type="Pfam" id="PF00144">
    <property type="entry name" value="Beta-lactamase"/>
    <property type="match status" value="1"/>
</dbReference>
<dbReference type="EMBL" id="CP117411">
    <property type="protein sequence ID" value="WCT74518.1"/>
    <property type="molecule type" value="Genomic_DNA"/>
</dbReference>
<organism evidence="2 3">
    <name type="scientific">Sphingomonas naphthae</name>
    <dbReference type="NCBI Taxonomy" id="1813468"/>
    <lineage>
        <taxon>Bacteria</taxon>
        <taxon>Pseudomonadati</taxon>
        <taxon>Pseudomonadota</taxon>
        <taxon>Alphaproteobacteria</taxon>
        <taxon>Sphingomonadales</taxon>
        <taxon>Sphingomonadaceae</taxon>
        <taxon>Sphingomonas</taxon>
    </lineage>
</organism>
<reference evidence="2 3" key="1">
    <citation type="submission" date="2023-02" db="EMBL/GenBank/DDBJ databases">
        <title>Genome sequence of Sphingomonas naphthae.</title>
        <authorList>
            <person name="Kim S."/>
            <person name="Heo J."/>
            <person name="Kwon S.-W."/>
        </authorList>
    </citation>
    <scope>NUCLEOTIDE SEQUENCE [LARGE SCALE GENOMIC DNA]</scope>
    <source>
        <strain evidence="2 3">KACC 18716</strain>
    </source>
</reference>
<dbReference type="PANTHER" id="PTHR43319">
    <property type="entry name" value="BETA-LACTAMASE-RELATED"/>
    <property type="match status" value="1"/>
</dbReference>
<protein>
    <submittedName>
        <fullName evidence="2">Serine hydrolase</fullName>
    </submittedName>
</protein>
<dbReference type="SUPFAM" id="SSF56601">
    <property type="entry name" value="beta-lactamase/transpeptidase-like"/>
    <property type="match status" value="1"/>
</dbReference>
<dbReference type="InterPro" id="IPR052907">
    <property type="entry name" value="Beta-lactamase/esterase"/>
</dbReference>
<feature type="domain" description="Beta-lactamase-related" evidence="1">
    <location>
        <begin position="29"/>
        <end position="383"/>
    </location>
</feature>
<dbReference type="Gene3D" id="3.40.710.10">
    <property type="entry name" value="DD-peptidase/beta-lactamase superfamily"/>
    <property type="match status" value="1"/>
</dbReference>
<dbReference type="GO" id="GO:0016787">
    <property type="term" value="F:hydrolase activity"/>
    <property type="evidence" value="ECO:0007669"/>
    <property type="project" value="UniProtKB-KW"/>
</dbReference>
<dbReference type="RefSeq" id="WP_273689586.1">
    <property type="nucleotide sequence ID" value="NZ_CP117411.1"/>
</dbReference>
<evidence type="ECO:0000313" key="3">
    <source>
        <dbReference type="Proteomes" id="UP001220395"/>
    </source>
</evidence>